<organism evidence="3 4">
    <name type="scientific">Rubellimicrobium thermophilum DSM 16684</name>
    <dbReference type="NCBI Taxonomy" id="1123069"/>
    <lineage>
        <taxon>Bacteria</taxon>
        <taxon>Pseudomonadati</taxon>
        <taxon>Pseudomonadota</taxon>
        <taxon>Alphaproteobacteria</taxon>
        <taxon>Rhodobacterales</taxon>
        <taxon>Roseobacteraceae</taxon>
        <taxon>Rubellimicrobium</taxon>
    </lineage>
</organism>
<feature type="signal peptide" evidence="2">
    <location>
        <begin position="1"/>
        <end position="35"/>
    </location>
</feature>
<evidence type="ECO:0000313" key="4">
    <source>
        <dbReference type="Proteomes" id="UP000015346"/>
    </source>
</evidence>
<dbReference type="HOGENOM" id="CLU_2710932_0_0_5"/>
<sequence length="73" mass="7114">MSGIAKRVGRHAAALAVALTGFGLAGLAAGGPASAEGFTFRRVGVPAPGSTNRITVQIDPIGRPSAALPPPPA</sequence>
<evidence type="ECO:0000256" key="1">
    <source>
        <dbReference type="SAM" id="MobiDB-lite"/>
    </source>
</evidence>
<accession>S9R6I1</accession>
<feature type="chain" id="PRO_5004568421" evidence="2">
    <location>
        <begin position="36"/>
        <end position="73"/>
    </location>
</feature>
<dbReference type="AlphaFoldDB" id="S9R6I1"/>
<keyword evidence="4" id="KW-1185">Reference proteome</keyword>
<evidence type="ECO:0000313" key="3">
    <source>
        <dbReference type="EMBL" id="EPX87578.1"/>
    </source>
</evidence>
<name>S9R6I1_9RHOB</name>
<comment type="caution">
    <text evidence="3">The sequence shown here is derived from an EMBL/GenBank/DDBJ whole genome shotgun (WGS) entry which is preliminary data.</text>
</comment>
<dbReference type="Proteomes" id="UP000015346">
    <property type="component" value="Unassembled WGS sequence"/>
</dbReference>
<feature type="region of interest" description="Disordered" evidence="1">
    <location>
        <begin position="45"/>
        <end position="73"/>
    </location>
</feature>
<keyword evidence="2" id="KW-0732">Signal</keyword>
<dbReference type="EMBL" id="AOLV01000006">
    <property type="protein sequence ID" value="EPX87578.1"/>
    <property type="molecule type" value="Genomic_DNA"/>
</dbReference>
<feature type="non-terminal residue" evidence="3">
    <location>
        <position position="73"/>
    </location>
</feature>
<reference evidence="3 4" key="1">
    <citation type="journal article" date="2013" name="Stand. Genomic Sci.">
        <title>Genome sequence of the reddish-pigmented Rubellimicrobium thermophilum type strain (DSM 16684(T)), a member of the Roseobacter clade.</title>
        <authorList>
            <person name="Fiebig A."/>
            <person name="Riedel T."/>
            <person name="Gronow S."/>
            <person name="Petersen J."/>
            <person name="Klenk H.P."/>
            <person name="Goker M."/>
        </authorList>
    </citation>
    <scope>NUCLEOTIDE SEQUENCE [LARGE SCALE GENOMIC DNA]</scope>
    <source>
        <strain evidence="3 4">DSM 16684</strain>
    </source>
</reference>
<protein>
    <submittedName>
        <fullName evidence="3">Uncharacterized protein</fullName>
    </submittedName>
</protein>
<gene>
    <name evidence="3" type="ORF">ruthe_00442</name>
</gene>
<proteinExistence type="predicted"/>
<evidence type="ECO:0000256" key="2">
    <source>
        <dbReference type="SAM" id="SignalP"/>
    </source>
</evidence>